<keyword evidence="3" id="KW-1185">Reference proteome</keyword>
<dbReference type="PANTHER" id="PTHR43798:SF5">
    <property type="entry name" value="MONOACYLGLYCEROL LIPASE ABHD6"/>
    <property type="match status" value="1"/>
</dbReference>
<evidence type="ECO:0000313" key="3">
    <source>
        <dbReference type="Proteomes" id="UP001629744"/>
    </source>
</evidence>
<dbReference type="EMBL" id="JBDLNU010000004">
    <property type="protein sequence ID" value="MFM1730159.1"/>
    <property type="molecule type" value="Genomic_DNA"/>
</dbReference>
<proteinExistence type="predicted"/>
<dbReference type="GO" id="GO:0016787">
    <property type="term" value="F:hydrolase activity"/>
    <property type="evidence" value="ECO:0007669"/>
    <property type="project" value="UniProtKB-KW"/>
</dbReference>
<dbReference type="Pfam" id="PF12697">
    <property type="entry name" value="Abhydrolase_6"/>
    <property type="match status" value="1"/>
</dbReference>
<dbReference type="RefSeq" id="WP_348603106.1">
    <property type="nucleotide sequence ID" value="NZ_CP157276.1"/>
</dbReference>
<dbReference type="SUPFAM" id="SSF53474">
    <property type="entry name" value="alpha/beta-Hydrolases"/>
    <property type="match status" value="1"/>
</dbReference>
<sequence length="278" mass="28858">MTVTLASGRVLAGAAFGPESASPVLFVAGAGTGKSMCFGVDQLGPAGLRLLTMDRPGMGGSSPDEGRSVASTAQDYRAFVSSVTGMRSPHLPVVANSQGALFGLAIAAAGWASSLTLVSPADEVAYPAIHDMLPPEATRLSDMVRDDPQAATEMLGSFTAEAMENMVLAGSDQGDRAFYLSASFNAMYRTALAEGFAGNAPGYVRDTLMAMAPWPVDLGSIACPVRILFGAEDRVHSPDLGEMLSARIPTAVRQVIHGEGGSLLWTRPELTLAPLAVR</sequence>
<dbReference type="InterPro" id="IPR000073">
    <property type="entry name" value="AB_hydrolase_1"/>
</dbReference>
<feature type="domain" description="AB hydrolase-1" evidence="1">
    <location>
        <begin position="24"/>
        <end position="269"/>
    </location>
</feature>
<reference evidence="2 3" key="1">
    <citation type="submission" date="2023-11" db="EMBL/GenBank/DDBJ databases">
        <authorList>
            <person name="Val-Calvo J."/>
            <person name="Scortti M."/>
            <person name="Vazquez-Boland J."/>
        </authorList>
    </citation>
    <scope>NUCLEOTIDE SEQUENCE [LARGE SCALE GENOMIC DNA]</scope>
    <source>
        <strain evidence="2 3">DSM 46662</strain>
    </source>
</reference>
<name>A0ABW9FY50_9NOCA</name>
<evidence type="ECO:0000259" key="1">
    <source>
        <dbReference type="Pfam" id="PF12697"/>
    </source>
</evidence>
<organism evidence="2 3">
    <name type="scientific">Prescottella soli</name>
    <dbReference type="NCBI Taxonomy" id="1543852"/>
    <lineage>
        <taxon>Bacteria</taxon>
        <taxon>Bacillati</taxon>
        <taxon>Actinomycetota</taxon>
        <taxon>Actinomycetes</taxon>
        <taxon>Mycobacteriales</taxon>
        <taxon>Nocardiaceae</taxon>
        <taxon>Prescottella</taxon>
    </lineage>
</organism>
<dbReference type="PANTHER" id="PTHR43798">
    <property type="entry name" value="MONOACYLGLYCEROL LIPASE"/>
    <property type="match status" value="1"/>
</dbReference>
<comment type="caution">
    <text evidence="2">The sequence shown here is derived from an EMBL/GenBank/DDBJ whole genome shotgun (WGS) entry which is preliminary data.</text>
</comment>
<protein>
    <submittedName>
        <fullName evidence="2">Alpha/beta hydrolase</fullName>
    </submittedName>
</protein>
<gene>
    <name evidence="2" type="ORF">ABEU19_003684</name>
</gene>
<dbReference type="InterPro" id="IPR029058">
    <property type="entry name" value="AB_hydrolase_fold"/>
</dbReference>
<dbReference type="Proteomes" id="UP001629744">
    <property type="component" value="Unassembled WGS sequence"/>
</dbReference>
<evidence type="ECO:0000313" key="2">
    <source>
        <dbReference type="EMBL" id="MFM1730159.1"/>
    </source>
</evidence>
<keyword evidence="2" id="KW-0378">Hydrolase</keyword>
<accession>A0ABW9FY50</accession>
<dbReference type="InterPro" id="IPR050266">
    <property type="entry name" value="AB_hydrolase_sf"/>
</dbReference>
<dbReference type="Gene3D" id="3.40.50.1820">
    <property type="entry name" value="alpha/beta hydrolase"/>
    <property type="match status" value="1"/>
</dbReference>